<reference evidence="20 21" key="2">
    <citation type="submission" date="2018-08" db="EMBL/GenBank/DDBJ databases">
        <title>A genome reference for cultivated species of the human gut microbiota.</title>
        <authorList>
            <person name="Zou Y."/>
            <person name="Xue W."/>
            <person name="Luo G."/>
        </authorList>
    </citation>
    <scope>NUCLEOTIDE SEQUENCE [LARGE SCALE GENOMIC DNA]</scope>
    <source>
        <strain evidence="18 20">AF37-12</strain>
        <strain evidence="17 21">AM30-26</strain>
    </source>
</reference>
<evidence type="ECO:0000256" key="12">
    <source>
        <dbReference type="HAMAP-Rule" id="MF_01987"/>
    </source>
</evidence>
<dbReference type="FunFam" id="3.40.1190.20:FF:000067">
    <property type="entry name" value="Ribokinase"/>
    <property type="match status" value="1"/>
</dbReference>
<evidence type="ECO:0000256" key="2">
    <source>
        <dbReference type="ARBA" id="ARBA00012035"/>
    </source>
</evidence>
<feature type="binding site" evidence="12">
    <location>
        <position position="161"/>
    </location>
    <ligand>
        <name>substrate</name>
    </ligand>
</feature>
<feature type="binding site" evidence="12">
    <location>
        <position position="269"/>
    </location>
    <ligand>
        <name>K(+)</name>
        <dbReference type="ChEBI" id="CHEBI:29103"/>
    </ligand>
</feature>
<dbReference type="InterPro" id="IPR011877">
    <property type="entry name" value="Ribokinase"/>
</dbReference>
<feature type="binding site" evidence="12">
    <location>
        <position position="303"/>
    </location>
    <ligand>
        <name>K(+)</name>
        <dbReference type="ChEBI" id="CHEBI:29103"/>
    </ligand>
</feature>
<sequence length="321" mass="34348">MIIAFICIVLIFNTMETISIHRPKIVVIGSCNTDMVVKANRLPVPGETILGGTFYMNPGGKGANQAIAAARLGAEVTFISKIGYDLFGLQALEIYRSEKINTEYIFTDQKSPSGVALISVDSFGENSIIVAPGASRSLSIEDINKAEEKIKEADIILMQLEIPIDTVEYAATIACKYGKKVILNPAPASSLSNSFLMNVHTILPNRIEAEMLSGIKVMNIESAHRAAQAIGEKGIENVVITLGKDGAYVKEKDEYTMIPAKEVETIDTTGAGDVFCGAFSVCLSEGHSLAKSVKFANAAAAIAVTRIGAQSAIPYKREVVL</sequence>
<evidence type="ECO:0000256" key="3">
    <source>
        <dbReference type="ARBA" id="ARBA00016943"/>
    </source>
</evidence>
<feature type="binding site" evidence="12">
    <location>
        <position position="273"/>
    </location>
    <ligand>
        <name>substrate</name>
    </ligand>
</feature>
<dbReference type="EMBL" id="WCRY01000010">
    <property type="protein sequence ID" value="KAB4482171.1"/>
    <property type="molecule type" value="Genomic_DNA"/>
</dbReference>
<evidence type="ECO:0000256" key="9">
    <source>
        <dbReference type="ARBA" id="ARBA00022842"/>
    </source>
</evidence>
<comment type="similarity">
    <text evidence="1">Belongs to the carbohydrate kinase pfkB family.</text>
</comment>
<dbReference type="NCBIfam" id="NF008353">
    <property type="entry name" value="PRK11142.1"/>
    <property type="match status" value="1"/>
</dbReference>
<evidence type="ECO:0000256" key="4">
    <source>
        <dbReference type="ARBA" id="ARBA00022679"/>
    </source>
</evidence>
<feature type="active site" description="Proton acceptor" evidence="12">
    <location>
        <position position="273"/>
    </location>
</feature>
<keyword evidence="7 12" id="KW-0418">Kinase</keyword>
<keyword evidence="5 12" id="KW-0479">Metal-binding</keyword>
<comment type="activity regulation">
    <text evidence="12">Activated by a monovalent cation that binds near, but not in, the active site. The most likely occupant of the site in vivo is potassium. Ion binding induces a conformational change that may alter substrate affinity.</text>
</comment>
<evidence type="ECO:0000313" key="22">
    <source>
        <dbReference type="Proteomes" id="UP000436825"/>
    </source>
</evidence>
<keyword evidence="8 12" id="KW-0067">ATP-binding</keyword>
<keyword evidence="9 12" id="KW-0460">Magnesium</keyword>
<evidence type="ECO:0000313" key="15">
    <source>
        <dbReference type="EMBL" id="KAB4456429.1"/>
    </source>
</evidence>
<evidence type="ECO:0000256" key="8">
    <source>
        <dbReference type="ARBA" id="ARBA00022840"/>
    </source>
</evidence>
<comment type="similarity">
    <text evidence="12">Belongs to the carbohydrate kinase PfkB family. Ribokinase subfamily.</text>
</comment>
<dbReference type="Pfam" id="PF00294">
    <property type="entry name" value="PfkB"/>
    <property type="match status" value="1"/>
</dbReference>
<reference evidence="14 19" key="1">
    <citation type="submission" date="2015-09" db="EMBL/GenBank/DDBJ databases">
        <authorList>
            <consortium name="Pathogen Informatics"/>
        </authorList>
    </citation>
    <scope>NUCLEOTIDE SEQUENCE [LARGE SCALE GENOMIC DNA]</scope>
    <source>
        <strain evidence="14 19">2789STDY5834899</strain>
    </source>
</reference>
<dbReference type="SUPFAM" id="SSF53613">
    <property type="entry name" value="Ribokinase-like"/>
    <property type="match status" value="1"/>
</dbReference>
<dbReference type="NCBIfam" id="TIGR02152">
    <property type="entry name" value="D_ribokin_bact"/>
    <property type="match status" value="1"/>
</dbReference>
<dbReference type="EMBL" id="CZAP01000023">
    <property type="protein sequence ID" value="CUQ10908.1"/>
    <property type="molecule type" value="Genomic_DNA"/>
</dbReference>
<feature type="binding site" evidence="12">
    <location>
        <begin position="32"/>
        <end position="34"/>
    </location>
    <ligand>
        <name>substrate</name>
    </ligand>
</feature>
<evidence type="ECO:0000313" key="23">
    <source>
        <dbReference type="Proteomes" id="UP000436858"/>
    </source>
</evidence>
<dbReference type="OMA" id="DIVLIQQ"/>
<evidence type="ECO:0000313" key="19">
    <source>
        <dbReference type="Proteomes" id="UP000095576"/>
    </source>
</evidence>
<feature type="binding site" evidence="12">
    <location>
        <begin position="241"/>
        <end position="246"/>
    </location>
    <ligand>
        <name>ATP</name>
        <dbReference type="ChEBI" id="CHEBI:30616"/>
    </ligand>
</feature>
<dbReference type="InterPro" id="IPR011611">
    <property type="entry name" value="PfkB_dom"/>
</dbReference>
<dbReference type="EMBL" id="QSJP01000009">
    <property type="protein sequence ID" value="RHD88084.1"/>
    <property type="molecule type" value="Genomic_DNA"/>
</dbReference>
<dbReference type="EMBL" id="WCRW01000006">
    <property type="protein sequence ID" value="KAB4456429.1"/>
    <property type="molecule type" value="Genomic_DNA"/>
</dbReference>
<accession>A0A0P0F9B5</accession>
<evidence type="ECO:0000313" key="21">
    <source>
        <dbReference type="Proteomes" id="UP000284785"/>
    </source>
</evidence>
<dbReference type="PATRIC" id="fig|818.23.peg.281"/>
<feature type="domain" description="Carbohydrate kinase PfkB" evidence="13">
    <location>
        <begin position="24"/>
        <end position="314"/>
    </location>
</feature>
<dbReference type="Proteomes" id="UP000283616">
    <property type="component" value="Unassembled WGS sequence"/>
</dbReference>
<dbReference type="GO" id="GO:0004747">
    <property type="term" value="F:ribokinase activity"/>
    <property type="evidence" value="ECO:0007669"/>
    <property type="project" value="UniProtKB-UniRule"/>
</dbReference>
<evidence type="ECO:0000256" key="10">
    <source>
        <dbReference type="ARBA" id="ARBA00022958"/>
    </source>
</evidence>
<feature type="binding site" evidence="12">
    <location>
        <position position="308"/>
    </location>
    <ligand>
        <name>K(+)</name>
        <dbReference type="ChEBI" id="CHEBI:29103"/>
    </ligand>
</feature>
<comment type="cofactor">
    <cofactor evidence="12">
        <name>Mg(2+)</name>
        <dbReference type="ChEBI" id="CHEBI:18420"/>
    </cofactor>
    <text evidence="12">Requires a divalent cation, most likely magnesium in vivo, as an electrophilic catalyst to aid phosphoryl group transfer. It is the chelate of the metal and the nucleotide that is the actual substrate.</text>
</comment>
<dbReference type="PROSITE" id="PS00584">
    <property type="entry name" value="PFKB_KINASES_2"/>
    <property type="match status" value="1"/>
</dbReference>
<dbReference type="AlphaFoldDB" id="A0A0P0F9B5"/>
<keyword evidence="11 12" id="KW-0119">Carbohydrate metabolism</keyword>
<feature type="binding site" evidence="12">
    <location>
        <position position="205"/>
    </location>
    <ligand>
        <name>ATP</name>
        <dbReference type="ChEBI" id="CHEBI:30616"/>
    </ligand>
</feature>
<dbReference type="InterPro" id="IPR002139">
    <property type="entry name" value="Ribo/fructo_kinase"/>
</dbReference>
<evidence type="ECO:0000313" key="17">
    <source>
        <dbReference type="EMBL" id="RHD88084.1"/>
    </source>
</evidence>
<gene>
    <name evidence="12 15" type="primary">rbsK</name>
    <name evidence="14" type="synonym">rbsK_1</name>
    <name evidence="18" type="ORF">DW011_18140</name>
    <name evidence="17" type="ORF">DW780_11655</name>
    <name evidence="14" type="ORF">ERS852511_04362</name>
    <name evidence="15" type="ORF">GAN75_11135</name>
    <name evidence="16" type="ORF">GAN91_11895</name>
</gene>
<comment type="subunit">
    <text evidence="12">Homodimer.</text>
</comment>
<comment type="pathway">
    <text evidence="12">Carbohydrate metabolism; D-ribose degradation; D-ribose 5-phosphate from beta-D-ribopyranose: step 2/2.</text>
</comment>
<dbReference type="Proteomes" id="UP000284785">
    <property type="component" value="Unassembled WGS sequence"/>
</dbReference>
<dbReference type="GO" id="GO:0019303">
    <property type="term" value="P:D-ribose catabolic process"/>
    <property type="evidence" value="ECO:0007669"/>
    <property type="project" value="UniProtKB-UniRule"/>
</dbReference>
<dbReference type="PANTHER" id="PTHR10584">
    <property type="entry name" value="SUGAR KINASE"/>
    <property type="match status" value="1"/>
</dbReference>
<feature type="binding site" evidence="12">
    <location>
        <position position="306"/>
    </location>
    <ligand>
        <name>K(+)</name>
        <dbReference type="ChEBI" id="CHEBI:29103"/>
    </ligand>
</feature>
<name>A0A0P0F9B5_BACT4</name>
<feature type="binding site" evidence="12">
    <location>
        <begin position="272"/>
        <end position="273"/>
    </location>
    <ligand>
        <name>ATP</name>
        <dbReference type="ChEBI" id="CHEBI:30616"/>
    </ligand>
</feature>
<evidence type="ECO:0000313" key="20">
    <source>
        <dbReference type="Proteomes" id="UP000283616"/>
    </source>
</evidence>
<evidence type="ECO:0000256" key="6">
    <source>
        <dbReference type="ARBA" id="ARBA00022741"/>
    </source>
</evidence>
<dbReference type="Gene3D" id="3.40.1190.20">
    <property type="match status" value="1"/>
</dbReference>
<dbReference type="KEGG" id="btho:Btheta7330_00269"/>
<feature type="binding site" evidence="12">
    <location>
        <position position="267"/>
    </location>
    <ligand>
        <name>K(+)</name>
        <dbReference type="ChEBI" id="CHEBI:29103"/>
    </ligand>
</feature>
<proteinExistence type="inferred from homology"/>
<keyword evidence="10 12" id="KW-0630">Potassium</keyword>
<feature type="binding site" evidence="12">
    <location>
        <begin position="60"/>
        <end position="64"/>
    </location>
    <ligand>
        <name>substrate</name>
    </ligand>
</feature>
<dbReference type="InterPro" id="IPR002173">
    <property type="entry name" value="Carboh/pur_kinase_PfkB_CS"/>
</dbReference>
<comment type="function">
    <text evidence="12">Catalyzes the phosphorylation of ribose at O-5 in a reaction requiring ATP and magnesium. The resulting D-ribose-5-phosphate can then be used either for sythesis of nucleotides, histidine, and tryptophan, or as a component of the pentose phosphate pathway.</text>
</comment>
<comment type="caution">
    <text evidence="12">Lacks conserved residue(s) required for the propagation of feature annotation.</text>
</comment>
<dbReference type="PRINTS" id="PR00990">
    <property type="entry name" value="RIBOKINASE"/>
</dbReference>
<keyword evidence="4 12" id="KW-0808">Transferase</keyword>
<dbReference type="PANTHER" id="PTHR10584:SF166">
    <property type="entry name" value="RIBOKINASE"/>
    <property type="match status" value="1"/>
</dbReference>
<evidence type="ECO:0000259" key="13">
    <source>
        <dbReference type="Pfam" id="PF00294"/>
    </source>
</evidence>
<dbReference type="InterPro" id="IPR029056">
    <property type="entry name" value="Ribokinase-like"/>
</dbReference>
<keyword evidence="12" id="KW-0963">Cytoplasm</keyword>
<dbReference type="UniPathway" id="UPA00916">
    <property type="reaction ID" value="UER00889"/>
</dbReference>
<reference evidence="22 23" key="3">
    <citation type="journal article" date="2019" name="Nat. Med.">
        <title>A library of human gut bacterial isolates paired with longitudinal multiomics data enables mechanistic microbiome research.</title>
        <authorList>
            <person name="Poyet M."/>
            <person name="Groussin M."/>
            <person name="Gibbons S.M."/>
            <person name="Avila-Pacheco J."/>
            <person name="Jiang X."/>
            <person name="Kearney S.M."/>
            <person name="Perrotta A.R."/>
            <person name="Berdy B."/>
            <person name="Zhao S."/>
            <person name="Lieberman T.D."/>
            <person name="Swanson P.K."/>
            <person name="Smith M."/>
            <person name="Roesemann S."/>
            <person name="Alexander J.E."/>
            <person name="Rich S.A."/>
            <person name="Livny J."/>
            <person name="Vlamakis H."/>
            <person name="Clish C."/>
            <person name="Bullock K."/>
            <person name="Deik A."/>
            <person name="Scott J."/>
            <person name="Pierce K.A."/>
            <person name="Xavier R.J."/>
            <person name="Alm E.J."/>
        </authorList>
    </citation>
    <scope>NUCLEOTIDE SEQUENCE [LARGE SCALE GENOMIC DNA]</scope>
    <source>
        <strain evidence="15 22">BIOML-A160</strain>
        <strain evidence="16 23">BIOML-A162</strain>
    </source>
</reference>
<evidence type="ECO:0000313" key="16">
    <source>
        <dbReference type="EMBL" id="KAB4482171.1"/>
    </source>
</evidence>
<evidence type="ECO:0000313" key="14">
    <source>
        <dbReference type="EMBL" id="CUQ10908.1"/>
    </source>
</evidence>
<dbReference type="Proteomes" id="UP000095576">
    <property type="component" value="Unassembled WGS sequence"/>
</dbReference>
<dbReference type="HAMAP" id="MF_01987">
    <property type="entry name" value="Ribokinase"/>
    <property type="match status" value="1"/>
</dbReference>
<evidence type="ECO:0000313" key="18">
    <source>
        <dbReference type="EMBL" id="RHL55547.1"/>
    </source>
</evidence>
<organism evidence="15 22">
    <name type="scientific">Bacteroides thetaiotaomicron</name>
    <dbReference type="NCBI Taxonomy" id="818"/>
    <lineage>
        <taxon>Bacteria</taxon>
        <taxon>Pseudomonadati</taxon>
        <taxon>Bacteroidota</taxon>
        <taxon>Bacteroidia</taxon>
        <taxon>Bacteroidales</taxon>
        <taxon>Bacteroidaceae</taxon>
        <taxon>Bacteroides</taxon>
    </lineage>
</organism>
<keyword evidence="6 12" id="KW-0547">Nucleotide-binding</keyword>
<evidence type="ECO:0000256" key="7">
    <source>
        <dbReference type="ARBA" id="ARBA00022777"/>
    </source>
</evidence>
<dbReference type="GO" id="GO:0005829">
    <property type="term" value="C:cytosol"/>
    <property type="evidence" value="ECO:0007669"/>
    <property type="project" value="TreeGrafter"/>
</dbReference>
<dbReference type="EMBL" id="QROV01000023">
    <property type="protein sequence ID" value="RHL55547.1"/>
    <property type="molecule type" value="Genomic_DNA"/>
</dbReference>
<dbReference type="Proteomes" id="UP000436825">
    <property type="component" value="Unassembled WGS sequence"/>
</dbReference>
<dbReference type="Proteomes" id="UP000436858">
    <property type="component" value="Unassembled WGS sequence"/>
</dbReference>
<evidence type="ECO:0000256" key="5">
    <source>
        <dbReference type="ARBA" id="ARBA00022723"/>
    </source>
</evidence>
<comment type="subcellular location">
    <subcellularLocation>
        <location evidence="12">Cytoplasm</location>
    </subcellularLocation>
</comment>
<dbReference type="GO" id="GO:0046872">
    <property type="term" value="F:metal ion binding"/>
    <property type="evidence" value="ECO:0007669"/>
    <property type="project" value="UniProtKB-KW"/>
</dbReference>
<comment type="catalytic activity">
    <reaction evidence="12">
        <text>D-ribose + ATP = D-ribose 5-phosphate + ADP + H(+)</text>
        <dbReference type="Rhea" id="RHEA:13697"/>
        <dbReference type="ChEBI" id="CHEBI:15378"/>
        <dbReference type="ChEBI" id="CHEBI:30616"/>
        <dbReference type="ChEBI" id="CHEBI:47013"/>
        <dbReference type="ChEBI" id="CHEBI:78346"/>
        <dbReference type="ChEBI" id="CHEBI:456216"/>
        <dbReference type="EC" id="2.7.1.15"/>
    </reaction>
</comment>
<evidence type="ECO:0000256" key="11">
    <source>
        <dbReference type="ARBA" id="ARBA00023277"/>
    </source>
</evidence>
<dbReference type="CDD" id="cd01174">
    <property type="entry name" value="ribokinase"/>
    <property type="match status" value="1"/>
</dbReference>
<dbReference type="EC" id="2.7.1.15" evidence="2 12"/>
<protein>
    <recommendedName>
        <fullName evidence="3 12">Ribokinase</fullName>
        <shortName evidence="12">RK</shortName>
        <ecNumber evidence="2 12">2.7.1.15</ecNumber>
    </recommendedName>
</protein>
<feature type="binding site" evidence="12">
    <location>
        <position position="297"/>
    </location>
    <ligand>
        <name>ATP</name>
        <dbReference type="ChEBI" id="CHEBI:30616"/>
    </ligand>
</feature>
<evidence type="ECO:0000256" key="1">
    <source>
        <dbReference type="ARBA" id="ARBA00005380"/>
    </source>
</evidence>
<dbReference type="GO" id="GO:0005524">
    <property type="term" value="F:ATP binding"/>
    <property type="evidence" value="ECO:0007669"/>
    <property type="project" value="UniProtKB-UniRule"/>
</dbReference>